<reference evidence="1" key="1">
    <citation type="submission" date="2024-04" db="EMBL/GenBank/DDBJ databases">
        <title>Limosilactobacillus allomucosae sp. nov., a novel species isolated from wild boar faecal samples as a potential probiotics for domestic pigs.</title>
        <authorList>
            <person name="Chen B."/>
        </authorList>
    </citation>
    <scope>NUCLEOTIDE SEQUENCE</scope>
    <source>
        <strain evidence="1">WILCCON 0051</strain>
    </source>
</reference>
<name>A0AAU7C1L0_9LACO</name>
<dbReference type="EMBL" id="CP154878">
    <property type="protein sequence ID" value="XBG95105.1"/>
    <property type="molecule type" value="Genomic_DNA"/>
</dbReference>
<dbReference type="AlphaFoldDB" id="A0AAU7C1L0"/>
<dbReference type="RefSeq" id="WP_347980230.1">
    <property type="nucleotide sequence ID" value="NZ_CP154878.1"/>
</dbReference>
<protein>
    <recommendedName>
        <fullName evidence="2">DUF771 domain-containing protein</fullName>
    </recommendedName>
</protein>
<evidence type="ECO:0008006" key="2">
    <source>
        <dbReference type="Google" id="ProtNLM"/>
    </source>
</evidence>
<dbReference type="KEGG" id="lalo:ABC765_08560"/>
<accession>A0AAU7C1L0</accession>
<organism evidence="1">
    <name type="scientific">Limosilactobacillus allomucosae</name>
    <dbReference type="NCBI Taxonomy" id="3142938"/>
    <lineage>
        <taxon>Bacteria</taxon>
        <taxon>Bacillati</taxon>
        <taxon>Bacillota</taxon>
        <taxon>Bacilli</taxon>
        <taxon>Lactobacillales</taxon>
        <taxon>Lactobacillaceae</taxon>
        <taxon>Limosilactobacillus</taxon>
    </lineage>
</organism>
<gene>
    <name evidence="1" type="ORF">ABC765_08560</name>
</gene>
<sequence length="111" mass="12874">MEIKLTKQSLLELAKQLAPLIAKILGRSKPEPDWIKLEDIRADLFAGKAKSWIRLYVFDQFPEIQVENGQPGAWVMGVHGTGKVTKIYLPYARPWMHEHHDEINWIAKEVR</sequence>
<evidence type="ECO:0000313" key="1">
    <source>
        <dbReference type="EMBL" id="XBG95105.1"/>
    </source>
</evidence>
<proteinExistence type="predicted"/>